<dbReference type="Pfam" id="PF21982">
    <property type="entry name" value="RecX_HTH1"/>
    <property type="match status" value="1"/>
</dbReference>
<evidence type="ECO:0000259" key="8">
    <source>
        <dbReference type="Pfam" id="PF21981"/>
    </source>
</evidence>
<evidence type="ECO:0000256" key="6">
    <source>
        <dbReference type="HAMAP-Rule" id="MF_01114"/>
    </source>
</evidence>
<dbReference type="Gene3D" id="1.10.10.10">
    <property type="entry name" value="Winged helix-like DNA-binding domain superfamily/Winged helix DNA-binding domain"/>
    <property type="match status" value="4"/>
</dbReference>
<comment type="function">
    <text evidence="1 6">Modulates RecA activity.</text>
</comment>
<dbReference type="PANTHER" id="PTHR33602:SF1">
    <property type="entry name" value="REGULATORY PROTEIN RECX FAMILY PROTEIN"/>
    <property type="match status" value="1"/>
</dbReference>
<dbReference type="NCBIfam" id="NF010733">
    <property type="entry name" value="PRK14135.1"/>
    <property type="match status" value="1"/>
</dbReference>
<name>A0A0R1TNP4_9LACO</name>
<proteinExistence type="inferred from homology"/>
<protein>
    <recommendedName>
        <fullName evidence="4 6">Regulatory protein RecX</fullName>
    </recommendedName>
</protein>
<dbReference type="InterPro" id="IPR053925">
    <property type="entry name" value="RecX_HTH_3rd"/>
</dbReference>
<dbReference type="Pfam" id="PF21981">
    <property type="entry name" value="RecX_HTH3"/>
    <property type="match status" value="1"/>
</dbReference>
<comment type="similarity">
    <text evidence="3 6">Belongs to the RecX family.</text>
</comment>
<dbReference type="Pfam" id="PF02631">
    <property type="entry name" value="RecX_HTH2"/>
    <property type="match status" value="1"/>
</dbReference>
<dbReference type="STRING" id="1423740.FC36_GL000097"/>
<dbReference type="InterPro" id="IPR036388">
    <property type="entry name" value="WH-like_DNA-bd_sf"/>
</dbReference>
<dbReference type="GO" id="GO:0005737">
    <property type="term" value="C:cytoplasm"/>
    <property type="evidence" value="ECO:0007669"/>
    <property type="project" value="UniProtKB-SubCell"/>
</dbReference>
<comment type="caution">
    <text evidence="10">The sequence shown here is derived from an EMBL/GenBank/DDBJ whole genome shotgun (WGS) entry which is preliminary data.</text>
</comment>
<evidence type="ECO:0000256" key="2">
    <source>
        <dbReference type="ARBA" id="ARBA00004496"/>
    </source>
</evidence>
<evidence type="ECO:0000259" key="9">
    <source>
        <dbReference type="Pfam" id="PF21982"/>
    </source>
</evidence>
<dbReference type="InterPro" id="IPR003783">
    <property type="entry name" value="Regulatory_RecX"/>
</dbReference>
<dbReference type="HAMAP" id="MF_01114">
    <property type="entry name" value="RecX"/>
    <property type="match status" value="1"/>
</dbReference>
<evidence type="ECO:0000256" key="5">
    <source>
        <dbReference type="ARBA" id="ARBA00022490"/>
    </source>
</evidence>
<dbReference type="InterPro" id="IPR053924">
    <property type="entry name" value="RecX_HTH_2nd"/>
</dbReference>
<dbReference type="GO" id="GO:0006282">
    <property type="term" value="P:regulation of DNA repair"/>
    <property type="evidence" value="ECO:0007669"/>
    <property type="project" value="UniProtKB-UniRule"/>
</dbReference>
<gene>
    <name evidence="6" type="primary">recX</name>
    <name evidence="10" type="ORF">FC36_GL000097</name>
</gene>
<evidence type="ECO:0000259" key="7">
    <source>
        <dbReference type="Pfam" id="PF02631"/>
    </source>
</evidence>
<feature type="domain" description="RecX first three-helical" evidence="9">
    <location>
        <begin position="57"/>
        <end position="95"/>
    </location>
</feature>
<dbReference type="PANTHER" id="PTHR33602">
    <property type="entry name" value="REGULATORY PROTEIN RECX FAMILY PROTEIN"/>
    <property type="match status" value="1"/>
</dbReference>
<comment type="subcellular location">
    <subcellularLocation>
        <location evidence="2 6">Cytoplasm</location>
    </subcellularLocation>
</comment>
<accession>A0A0R1TNP4</accession>
<dbReference type="Proteomes" id="UP000051048">
    <property type="component" value="Unassembled WGS sequence"/>
</dbReference>
<evidence type="ECO:0000256" key="3">
    <source>
        <dbReference type="ARBA" id="ARBA00009695"/>
    </source>
</evidence>
<evidence type="ECO:0000313" key="11">
    <source>
        <dbReference type="Proteomes" id="UP000051048"/>
    </source>
</evidence>
<sequence>MIQAQKRPGRYNIYLDGQYRFAVSEDTLLDFELRKGLELEETEIDFILQKEATNKFYNKALTYLSSQLRTEKEIVTYLSKQDALPTQIDVTIQKLKKLKLVDDNFYARSYVRTMAKTSSKGPNVIANKLRQKGLAPNDIEDGLSEYSLDDQLANGLKLAQKLALRYHKESFFIQKQKINQGLIQNGFGKVSSDIMDQLDLQEDEDAQNEALQRQGQKIWQRNRRFDLTQRKLKTRQALYRKGFSNDEISHFLEKISQNIE</sequence>
<dbReference type="AlphaFoldDB" id="A0A0R1TNP4"/>
<evidence type="ECO:0000256" key="1">
    <source>
        <dbReference type="ARBA" id="ARBA00003529"/>
    </source>
</evidence>
<feature type="domain" description="RecX second three-helical" evidence="7">
    <location>
        <begin position="102"/>
        <end position="143"/>
    </location>
</feature>
<reference evidence="10 11" key="1">
    <citation type="journal article" date="2015" name="Genome Announc.">
        <title>Expanding the biotechnology potential of lactobacilli through comparative genomics of 213 strains and associated genera.</title>
        <authorList>
            <person name="Sun Z."/>
            <person name="Harris H.M."/>
            <person name="McCann A."/>
            <person name="Guo C."/>
            <person name="Argimon S."/>
            <person name="Zhang W."/>
            <person name="Yang X."/>
            <person name="Jeffery I.B."/>
            <person name="Cooney J.C."/>
            <person name="Kagawa T.F."/>
            <person name="Liu W."/>
            <person name="Song Y."/>
            <person name="Salvetti E."/>
            <person name="Wrobel A."/>
            <person name="Rasinkangas P."/>
            <person name="Parkhill J."/>
            <person name="Rea M.C."/>
            <person name="O'Sullivan O."/>
            <person name="Ritari J."/>
            <person name="Douillard F.P."/>
            <person name="Paul Ross R."/>
            <person name="Yang R."/>
            <person name="Briner A.E."/>
            <person name="Felis G.E."/>
            <person name="de Vos W.M."/>
            <person name="Barrangou R."/>
            <person name="Klaenhammer T.R."/>
            <person name="Caufield P.W."/>
            <person name="Cui Y."/>
            <person name="Zhang H."/>
            <person name="O'Toole P.W."/>
        </authorList>
    </citation>
    <scope>NUCLEOTIDE SEQUENCE [LARGE SCALE GENOMIC DNA]</scope>
    <source>
        <strain evidence="10 11">DSM 15833</strain>
    </source>
</reference>
<dbReference type="EMBL" id="AZFH01000068">
    <property type="protein sequence ID" value="KRL80163.1"/>
    <property type="molecule type" value="Genomic_DNA"/>
</dbReference>
<dbReference type="InterPro" id="IPR053926">
    <property type="entry name" value="RecX_HTH_1st"/>
</dbReference>
<evidence type="ECO:0000256" key="4">
    <source>
        <dbReference type="ARBA" id="ARBA00018111"/>
    </source>
</evidence>
<feature type="domain" description="RecX third three-helical" evidence="8">
    <location>
        <begin position="207"/>
        <end position="252"/>
    </location>
</feature>
<organism evidence="10 11">
    <name type="scientific">Ligilactobacillus equi DSM 15833 = JCM 10991</name>
    <dbReference type="NCBI Taxonomy" id="1423740"/>
    <lineage>
        <taxon>Bacteria</taxon>
        <taxon>Bacillati</taxon>
        <taxon>Bacillota</taxon>
        <taxon>Bacilli</taxon>
        <taxon>Lactobacillales</taxon>
        <taxon>Lactobacillaceae</taxon>
        <taxon>Ligilactobacillus</taxon>
    </lineage>
</organism>
<keyword evidence="5 6" id="KW-0963">Cytoplasm</keyword>
<evidence type="ECO:0000313" key="10">
    <source>
        <dbReference type="EMBL" id="KRL80163.1"/>
    </source>
</evidence>
<dbReference type="PATRIC" id="fig|1423740.3.peg.102"/>